<evidence type="ECO:0000256" key="9">
    <source>
        <dbReference type="ARBA" id="ARBA00023163"/>
    </source>
</evidence>
<dbReference type="Pfam" id="PF00320">
    <property type="entry name" value="GATA"/>
    <property type="match status" value="1"/>
</dbReference>
<evidence type="ECO:0000256" key="2">
    <source>
        <dbReference type="ARBA" id="ARBA00005694"/>
    </source>
</evidence>
<dbReference type="PANTHER" id="PTHR45658">
    <property type="entry name" value="GATA TRANSCRIPTION FACTOR"/>
    <property type="match status" value="1"/>
</dbReference>
<dbReference type="PROSITE" id="PS00344">
    <property type="entry name" value="GATA_ZN_FINGER_1"/>
    <property type="match status" value="1"/>
</dbReference>
<evidence type="ECO:0000256" key="4">
    <source>
        <dbReference type="ARBA" id="ARBA00022771"/>
    </source>
</evidence>
<evidence type="ECO:0000256" key="13">
    <source>
        <dbReference type="SAM" id="MobiDB-lite"/>
    </source>
</evidence>
<evidence type="ECO:0000256" key="12">
    <source>
        <dbReference type="PROSITE-ProRule" id="PRU00094"/>
    </source>
</evidence>
<feature type="domain" description="GATA-type" evidence="14">
    <location>
        <begin position="139"/>
        <end position="171"/>
    </location>
</feature>
<keyword evidence="5" id="KW-0862">Zinc</keyword>
<evidence type="ECO:0000259" key="14">
    <source>
        <dbReference type="PROSITE" id="PS50114"/>
    </source>
</evidence>
<evidence type="ECO:0000256" key="1">
    <source>
        <dbReference type="ARBA" id="ARBA00004123"/>
    </source>
</evidence>
<evidence type="ECO:0000256" key="3">
    <source>
        <dbReference type="ARBA" id="ARBA00022723"/>
    </source>
</evidence>
<name>A0A445M086_GLYSO</name>
<feature type="region of interest" description="Disordered" evidence="13">
    <location>
        <begin position="42"/>
        <end position="64"/>
    </location>
</feature>
<dbReference type="SMART" id="SM00401">
    <property type="entry name" value="ZnF_GATA"/>
    <property type="match status" value="1"/>
</dbReference>
<keyword evidence="8" id="KW-0010">Activator</keyword>
<evidence type="ECO:0000313" key="16">
    <source>
        <dbReference type="Proteomes" id="UP000289340"/>
    </source>
</evidence>
<dbReference type="PROSITE" id="PS50114">
    <property type="entry name" value="GATA_ZN_FINGER_2"/>
    <property type="match status" value="1"/>
</dbReference>
<comment type="subcellular location">
    <subcellularLocation>
        <location evidence="1">Nucleus</location>
    </subcellularLocation>
</comment>
<comment type="similarity">
    <text evidence="2">Belongs to the type IV zinc-finger family. Class A subfamily.</text>
</comment>
<evidence type="ECO:0000256" key="7">
    <source>
        <dbReference type="ARBA" id="ARBA00023125"/>
    </source>
</evidence>
<dbReference type="CDD" id="cd00202">
    <property type="entry name" value="ZnF_GATA"/>
    <property type="match status" value="1"/>
</dbReference>
<dbReference type="FunFam" id="3.30.50.10:FF:000025">
    <property type="entry name" value="GATA transcription factor"/>
    <property type="match status" value="1"/>
</dbReference>
<evidence type="ECO:0000256" key="5">
    <source>
        <dbReference type="ARBA" id="ARBA00022833"/>
    </source>
</evidence>
<evidence type="ECO:0000256" key="8">
    <source>
        <dbReference type="ARBA" id="ARBA00023159"/>
    </source>
</evidence>
<dbReference type="Gene3D" id="3.30.50.10">
    <property type="entry name" value="Erythroid Transcription Factor GATA-1, subunit A"/>
    <property type="match status" value="1"/>
</dbReference>
<evidence type="ECO:0000313" key="15">
    <source>
        <dbReference type="EMBL" id="RZC28893.1"/>
    </source>
</evidence>
<dbReference type="GO" id="GO:0006355">
    <property type="term" value="P:regulation of DNA-templated transcription"/>
    <property type="evidence" value="ECO:0007669"/>
    <property type="project" value="InterPro"/>
</dbReference>
<dbReference type="AlphaFoldDB" id="A0A445M086"/>
<dbReference type="GO" id="GO:0005634">
    <property type="term" value="C:nucleus"/>
    <property type="evidence" value="ECO:0007669"/>
    <property type="project" value="UniProtKB-SubCell"/>
</dbReference>
<dbReference type="InterPro" id="IPR051140">
    <property type="entry name" value="GATA_TF"/>
</dbReference>
<dbReference type="GO" id="GO:0008270">
    <property type="term" value="F:zinc ion binding"/>
    <property type="evidence" value="ECO:0007669"/>
    <property type="project" value="UniProtKB-KW"/>
</dbReference>
<comment type="caution">
    <text evidence="15">The sequence shown here is derived from an EMBL/GenBank/DDBJ whole genome shotgun (WGS) entry which is preliminary data.</text>
</comment>
<keyword evidence="10" id="KW-0539">Nucleus</keyword>
<dbReference type="Proteomes" id="UP000289340">
    <property type="component" value="Chromosome 1"/>
</dbReference>
<accession>A0A445M086</accession>
<keyword evidence="16" id="KW-1185">Reference proteome</keyword>
<keyword evidence="9" id="KW-0804">Transcription</keyword>
<dbReference type="PANTHER" id="PTHR45658:SF42">
    <property type="entry name" value="GATA TRANSCRIPTION FACTOR 1"/>
    <property type="match status" value="1"/>
</dbReference>
<dbReference type="InterPro" id="IPR013088">
    <property type="entry name" value="Znf_NHR/GATA"/>
</dbReference>
<feature type="compositionally biased region" description="Basic and acidic residues" evidence="13">
    <location>
        <begin position="43"/>
        <end position="62"/>
    </location>
</feature>
<proteinExistence type="inferred from homology"/>
<gene>
    <name evidence="15" type="ORF">D0Y65_000748</name>
</gene>
<dbReference type="GO" id="GO:0030154">
    <property type="term" value="P:cell differentiation"/>
    <property type="evidence" value="ECO:0007669"/>
    <property type="project" value="TreeGrafter"/>
</dbReference>
<organism evidence="15 16">
    <name type="scientific">Glycine soja</name>
    <name type="common">Wild soybean</name>
    <dbReference type="NCBI Taxonomy" id="3848"/>
    <lineage>
        <taxon>Eukaryota</taxon>
        <taxon>Viridiplantae</taxon>
        <taxon>Streptophyta</taxon>
        <taxon>Embryophyta</taxon>
        <taxon>Tracheophyta</taxon>
        <taxon>Spermatophyta</taxon>
        <taxon>Magnoliopsida</taxon>
        <taxon>eudicotyledons</taxon>
        <taxon>Gunneridae</taxon>
        <taxon>Pentapetalae</taxon>
        <taxon>rosids</taxon>
        <taxon>fabids</taxon>
        <taxon>Fabales</taxon>
        <taxon>Fabaceae</taxon>
        <taxon>Papilionoideae</taxon>
        <taxon>50 kb inversion clade</taxon>
        <taxon>NPAAA clade</taxon>
        <taxon>indigoferoid/millettioid clade</taxon>
        <taxon>Phaseoleae</taxon>
        <taxon>Glycine</taxon>
        <taxon>Glycine subgen. Soja</taxon>
    </lineage>
</organism>
<keyword evidence="4 12" id="KW-0863">Zinc-finger</keyword>
<sequence>MVIANYGFLEHPLCVPQDSLECLGMMNWEGMDSIDSMFSTPWESEKERLEQPEKDKTERKSFTDVSNNQANHMSLLTRLDDESNLAAEKSQTKILKTKNIAARSLSKCKIDFLNSTQSGRDAKIWEKRCGHKDARIWERRCSHCDAIKTPQWRTGPFGRNTLCNACGIRFKAGKLYPEYRPADSPTFDDHHLSIGQELQLETPLNGTNEDIYNWLK</sequence>
<dbReference type="GO" id="GO:0043565">
    <property type="term" value="F:sequence-specific DNA binding"/>
    <property type="evidence" value="ECO:0007669"/>
    <property type="project" value="InterPro"/>
</dbReference>
<evidence type="ECO:0000256" key="11">
    <source>
        <dbReference type="ARBA" id="ARBA00055020"/>
    </source>
</evidence>
<evidence type="ECO:0000256" key="6">
    <source>
        <dbReference type="ARBA" id="ARBA00023015"/>
    </source>
</evidence>
<dbReference type="InterPro" id="IPR000679">
    <property type="entry name" value="Znf_GATA"/>
</dbReference>
<keyword evidence="7" id="KW-0238">DNA-binding</keyword>
<protein>
    <submittedName>
        <fullName evidence="15">GATA transcription factor 3</fullName>
    </submittedName>
</protein>
<keyword evidence="3" id="KW-0479">Metal-binding</keyword>
<evidence type="ECO:0000256" key="10">
    <source>
        <dbReference type="ARBA" id="ARBA00023242"/>
    </source>
</evidence>
<dbReference type="SUPFAM" id="SSF57716">
    <property type="entry name" value="Glucocorticoid receptor-like (DNA-binding domain)"/>
    <property type="match status" value="1"/>
</dbReference>
<reference evidence="15 16" key="1">
    <citation type="submission" date="2018-09" db="EMBL/GenBank/DDBJ databases">
        <title>A high-quality reference genome of wild soybean provides a powerful tool to mine soybean genomes.</title>
        <authorList>
            <person name="Xie M."/>
            <person name="Chung C.Y.L."/>
            <person name="Li M.-W."/>
            <person name="Wong F.-L."/>
            <person name="Chan T.-F."/>
            <person name="Lam H.-M."/>
        </authorList>
    </citation>
    <scope>NUCLEOTIDE SEQUENCE [LARGE SCALE GENOMIC DNA]</scope>
    <source>
        <strain evidence="16">cv. W05</strain>
        <tissue evidence="15">Hypocotyl of etiolated seedlings</tissue>
    </source>
</reference>
<comment type="function">
    <text evidence="11">Transcriptional activator that specifically binds 5'-GATA-3' or 5'-GAT-3' motifs within gene promoters. May be involved in the regulation of some light-responsive genes.</text>
</comment>
<dbReference type="EMBL" id="QZWG01000001">
    <property type="protein sequence ID" value="RZC28893.1"/>
    <property type="molecule type" value="Genomic_DNA"/>
</dbReference>
<keyword evidence="6" id="KW-0805">Transcription regulation</keyword>